<keyword evidence="4 7" id="KW-1133">Transmembrane helix</keyword>
<comment type="caution">
    <text evidence="9">The sequence shown here is derived from an EMBL/GenBank/DDBJ whole genome shotgun (WGS) entry which is preliminary data.</text>
</comment>
<accession>A0A3P1VCA6</accession>
<organism evidence="9 10">
    <name type="scientific">Streptococcus minor</name>
    <dbReference type="NCBI Taxonomy" id="229549"/>
    <lineage>
        <taxon>Bacteria</taxon>
        <taxon>Bacillati</taxon>
        <taxon>Bacillota</taxon>
        <taxon>Bacilli</taxon>
        <taxon>Lactobacillales</taxon>
        <taxon>Streptococcaceae</taxon>
        <taxon>Streptococcus</taxon>
    </lineage>
</organism>
<reference evidence="9 10" key="1">
    <citation type="submission" date="2018-11" db="EMBL/GenBank/DDBJ databases">
        <title>Genomes From Bacteria Associated with the Canine Oral Cavity: a Test Case for Automated Genome-Based Taxonomic Assignment.</title>
        <authorList>
            <person name="Coil D.A."/>
            <person name="Jospin G."/>
            <person name="Darling A.E."/>
            <person name="Wallis C."/>
            <person name="Davis I.J."/>
            <person name="Harris S."/>
            <person name="Eisen J.A."/>
            <person name="Holcombe L.J."/>
            <person name="O'Flynn C."/>
        </authorList>
    </citation>
    <scope>NUCLEOTIDE SEQUENCE [LARGE SCALE GENOMIC DNA]</scope>
    <source>
        <strain evidence="9 10">OH4621_COT-116</strain>
    </source>
</reference>
<comment type="similarity">
    <text evidence="6">Belongs to the ABC-4 integral membrane protein family.</text>
</comment>
<dbReference type="GO" id="GO:0022857">
    <property type="term" value="F:transmembrane transporter activity"/>
    <property type="evidence" value="ECO:0007669"/>
    <property type="project" value="TreeGrafter"/>
</dbReference>
<keyword evidence="3 7" id="KW-0812">Transmembrane</keyword>
<dbReference type="InterPro" id="IPR003838">
    <property type="entry name" value="ABC3_permease_C"/>
</dbReference>
<name>A0A3P1VCA6_9STRE</name>
<evidence type="ECO:0000256" key="4">
    <source>
        <dbReference type="ARBA" id="ARBA00022989"/>
    </source>
</evidence>
<dbReference type="PANTHER" id="PTHR30572">
    <property type="entry name" value="MEMBRANE COMPONENT OF TRANSPORTER-RELATED"/>
    <property type="match status" value="1"/>
</dbReference>
<comment type="subcellular location">
    <subcellularLocation>
        <location evidence="1">Cell membrane</location>
        <topology evidence="1">Multi-pass membrane protein</topology>
    </subcellularLocation>
</comment>
<evidence type="ECO:0000313" key="9">
    <source>
        <dbReference type="EMBL" id="RRD31862.1"/>
    </source>
</evidence>
<evidence type="ECO:0000259" key="8">
    <source>
        <dbReference type="Pfam" id="PF02687"/>
    </source>
</evidence>
<gene>
    <name evidence="9" type="ORF">EII38_03685</name>
</gene>
<protein>
    <submittedName>
        <fullName evidence="9">FtsX-like permease family protein</fullName>
    </submittedName>
</protein>
<evidence type="ECO:0000313" key="10">
    <source>
        <dbReference type="Proteomes" id="UP000281771"/>
    </source>
</evidence>
<sequence length="433" mass="48247">MVKFLKKSTVNRNKLSFRSKYKLSLSNFMERRWRNLMISLATAIGFIGILISFGLGNAIVDMINEETNNGNLPAQVQISLNGKVASSTILNQTDINTITDIVGKDEIKYLESPFSTIMQKVSIDGKTLDLSTNLPSYAQIVSLYEDTSIAVSANTEDSILSGDIYSNPSEKGLTVPISFVEAFNQANQTDYTAKTIIGKELNIEIVEHRADGSFIAHVQTTIIRVTTDELEDSNSYMAPEQLEAILKDSGFTKNRPYMILELNNPDKTATITEKLKEHKKYTVLSQQEILDIIINFIRVIQGLLVVLSSQAIVVSMVMIGVIIYINIMQRSKEIGVMKAVGYLNKDVKAIFVYESMIITYSSLIISFIVALGIGTLANVIVRQQFPNITKVFALNWQSIVIMVALATVMGFVSAYFPTRKISKLDPVESLRYE</sequence>
<evidence type="ECO:0000256" key="1">
    <source>
        <dbReference type="ARBA" id="ARBA00004651"/>
    </source>
</evidence>
<feature type="domain" description="ABC3 transporter permease C-terminal" evidence="8">
    <location>
        <begin position="306"/>
        <end position="426"/>
    </location>
</feature>
<dbReference type="AlphaFoldDB" id="A0A3P1VCA6"/>
<feature type="transmembrane region" description="Helical" evidence="7">
    <location>
        <begin position="303"/>
        <end position="327"/>
    </location>
</feature>
<keyword evidence="10" id="KW-1185">Reference proteome</keyword>
<proteinExistence type="inferred from homology"/>
<dbReference type="InterPro" id="IPR050250">
    <property type="entry name" value="Macrolide_Exporter_MacB"/>
</dbReference>
<evidence type="ECO:0000256" key="5">
    <source>
        <dbReference type="ARBA" id="ARBA00023136"/>
    </source>
</evidence>
<dbReference type="Pfam" id="PF02687">
    <property type="entry name" value="FtsX"/>
    <property type="match status" value="1"/>
</dbReference>
<evidence type="ECO:0000256" key="3">
    <source>
        <dbReference type="ARBA" id="ARBA00022692"/>
    </source>
</evidence>
<evidence type="ECO:0000256" key="6">
    <source>
        <dbReference type="ARBA" id="ARBA00038076"/>
    </source>
</evidence>
<keyword evidence="2" id="KW-1003">Cell membrane</keyword>
<keyword evidence="5 7" id="KW-0472">Membrane</keyword>
<dbReference type="Proteomes" id="UP000281771">
    <property type="component" value="Unassembled WGS sequence"/>
</dbReference>
<dbReference type="RefSeq" id="WP_124776144.1">
    <property type="nucleotide sequence ID" value="NZ_RQZA01000002.1"/>
</dbReference>
<dbReference type="EMBL" id="RQZA01000002">
    <property type="protein sequence ID" value="RRD31862.1"/>
    <property type="molecule type" value="Genomic_DNA"/>
</dbReference>
<dbReference type="PANTHER" id="PTHR30572:SF4">
    <property type="entry name" value="ABC TRANSPORTER PERMEASE YTRF"/>
    <property type="match status" value="1"/>
</dbReference>
<feature type="transmembrane region" description="Helical" evidence="7">
    <location>
        <begin position="393"/>
        <end position="416"/>
    </location>
</feature>
<feature type="transmembrane region" description="Helical" evidence="7">
    <location>
        <begin position="357"/>
        <end position="381"/>
    </location>
</feature>
<evidence type="ECO:0000256" key="2">
    <source>
        <dbReference type="ARBA" id="ARBA00022475"/>
    </source>
</evidence>
<evidence type="ECO:0000256" key="7">
    <source>
        <dbReference type="SAM" id="Phobius"/>
    </source>
</evidence>
<dbReference type="GO" id="GO:0005886">
    <property type="term" value="C:plasma membrane"/>
    <property type="evidence" value="ECO:0007669"/>
    <property type="project" value="UniProtKB-SubCell"/>
</dbReference>